<dbReference type="Gene3D" id="1.10.1900.20">
    <property type="entry name" value="Ribosomal protein L20"/>
    <property type="match status" value="1"/>
</dbReference>
<dbReference type="NCBIfam" id="TIGR01032">
    <property type="entry name" value="rplT_bact"/>
    <property type="match status" value="1"/>
</dbReference>
<evidence type="ECO:0000256" key="2">
    <source>
        <dbReference type="ARBA" id="ARBA00022980"/>
    </source>
</evidence>
<dbReference type="PANTHER" id="PTHR10986">
    <property type="entry name" value="39S RIBOSOMAL PROTEIN L20"/>
    <property type="match status" value="1"/>
</dbReference>
<evidence type="ECO:0000313" key="8">
    <source>
        <dbReference type="Proteomes" id="UP001233999"/>
    </source>
</evidence>
<comment type="similarity">
    <text evidence="1 6">Belongs to the bacterial ribosomal protein bL20 family.</text>
</comment>
<comment type="caution">
    <text evidence="7">The sequence shown here is derived from an EMBL/GenBank/DDBJ whole genome shotgun (WGS) entry which is preliminary data.</text>
</comment>
<dbReference type="PRINTS" id="PR00062">
    <property type="entry name" value="RIBOSOMALL20"/>
</dbReference>
<dbReference type="GO" id="GO:0005840">
    <property type="term" value="C:ribosome"/>
    <property type="evidence" value="ECO:0007669"/>
    <property type="project" value="UniProtKB-KW"/>
</dbReference>
<dbReference type="GO" id="GO:0019843">
    <property type="term" value="F:rRNA binding"/>
    <property type="evidence" value="ECO:0007669"/>
    <property type="project" value="InterPro"/>
</dbReference>
<dbReference type="SUPFAM" id="SSF74731">
    <property type="entry name" value="Ribosomal protein L20"/>
    <property type="match status" value="1"/>
</dbReference>
<accession>A0AAD8A9F9</accession>
<keyword evidence="8" id="KW-1185">Reference proteome</keyword>
<evidence type="ECO:0000256" key="6">
    <source>
        <dbReference type="RuleBase" id="RU000561"/>
    </source>
</evidence>
<keyword evidence="2 6" id="KW-0689">Ribosomal protein</keyword>
<proteinExistence type="inferred from homology"/>
<dbReference type="GO" id="GO:0006412">
    <property type="term" value="P:translation"/>
    <property type="evidence" value="ECO:0007669"/>
    <property type="project" value="InterPro"/>
</dbReference>
<dbReference type="GO" id="GO:1990904">
    <property type="term" value="C:ribonucleoprotein complex"/>
    <property type="evidence" value="ECO:0007669"/>
    <property type="project" value="UniProtKB-KW"/>
</dbReference>
<dbReference type="FunFam" id="1.10.1900.20:FF:000001">
    <property type="entry name" value="50S ribosomal protein L20"/>
    <property type="match status" value="1"/>
</dbReference>
<sequence>MVFKTLALFVRSRGPDEFWRKRKILKLSAHFIGRKRNCFSIAIRYVHRALAFATKGRKLKKADMIALWDARVTAGCEEHNMTYSLFREGLARNDIQINRKVLADLAIWEPRTFKSLVKIAHTRVAQDGLEGATELGEPPAGVITRGMLK</sequence>
<dbReference type="Proteomes" id="UP001233999">
    <property type="component" value="Unassembled WGS sequence"/>
</dbReference>
<name>A0AAD8A9F9_DIPPU</name>
<keyword evidence="3 6" id="KW-0687">Ribonucleoprotein</keyword>
<evidence type="ECO:0000256" key="1">
    <source>
        <dbReference type="ARBA" id="ARBA00007698"/>
    </source>
</evidence>
<dbReference type="Gene3D" id="6.10.160.10">
    <property type="match status" value="1"/>
</dbReference>
<evidence type="ECO:0000256" key="5">
    <source>
        <dbReference type="ARBA" id="ARBA00076245"/>
    </source>
</evidence>
<evidence type="ECO:0000256" key="4">
    <source>
        <dbReference type="ARBA" id="ARBA00072767"/>
    </source>
</evidence>
<evidence type="ECO:0000256" key="3">
    <source>
        <dbReference type="ARBA" id="ARBA00023274"/>
    </source>
</evidence>
<protein>
    <recommendedName>
        <fullName evidence="4">Large ribosomal subunit protein bL20m</fullName>
    </recommendedName>
    <alternativeName>
        <fullName evidence="5">39S ribosomal protein L20, mitochondrial</fullName>
    </alternativeName>
</protein>
<dbReference type="AlphaFoldDB" id="A0AAD8A9F9"/>
<gene>
    <name evidence="7" type="ORF">L9F63_014357</name>
</gene>
<dbReference type="InterPro" id="IPR035566">
    <property type="entry name" value="Ribosomal_protein_bL20_C"/>
</dbReference>
<dbReference type="EMBL" id="JASPKZ010003064">
    <property type="protein sequence ID" value="KAJ9594197.1"/>
    <property type="molecule type" value="Genomic_DNA"/>
</dbReference>
<dbReference type="Pfam" id="PF00453">
    <property type="entry name" value="Ribosomal_L20"/>
    <property type="match status" value="1"/>
</dbReference>
<organism evidence="7 8">
    <name type="scientific">Diploptera punctata</name>
    <name type="common">Pacific beetle cockroach</name>
    <dbReference type="NCBI Taxonomy" id="6984"/>
    <lineage>
        <taxon>Eukaryota</taxon>
        <taxon>Metazoa</taxon>
        <taxon>Ecdysozoa</taxon>
        <taxon>Arthropoda</taxon>
        <taxon>Hexapoda</taxon>
        <taxon>Insecta</taxon>
        <taxon>Pterygota</taxon>
        <taxon>Neoptera</taxon>
        <taxon>Polyneoptera</taxon>
        <taxon>Dictyoptera</taxon>
        <taxon>Blattodea</taxon>
        <taxon>Blaberoidea</taxon>
        <taxon>Blaberidae</taxon>
        <taxon>Diplopterinae</taxon>
        <taxon>Diploptera</taxon>
    </lineage>
</organism>
<reference evidence="7" key="1">
    <citation type="journal article" date="2023" name="IScience">
        <title>Live-bearing cockroach genome reveals convergent evolutionary mechanisms linked to viviparity in insects and beyond.</title>
        <authorList>
            <person name="Fouks B."/>
            <person name="Harrison M.C."/>
            <person name="Mikhailova A.A."/>
            <person name="Marchal E."/>
            <person name="English S."/>
            <person name="Carruthers M."/>
            <person name="Jennings E.C."/>
            <person name="Chiamaka E.L."/>
            <person name="Frigard R.A."/>
            <person name="Pippel M."/>
            <person name="Attardo G.M."/>
            <person name="Benoit J.B."/>
            <person name="Bornberg-Bauer E."/>
            <person name="Tobe S.S."/>
        </authorList>
    </citation>
    <scope>NUCLEOTIDE SEQUENCE</scope>
    <source>
        <strain evidence="7">Stay&amp;Tobe</strain>
    </source>
</reference>
<dbReference type="InterPro" id="IPR005813">
    <property type="entry name" value="Ribosomal_bL20"/>
</dbReference>
<dbReference type="GO" id="GO:0003735">
    <property type="term" value="F:structural constituent of ribosome"/>
    <property type="evidence" value="ECO:0007669"/>
    <property type="project" value="InterPro"/>
</dbReference>
<reference evidence="7" key="2">
    <citation type="submission" date="2023-05" db="EMBL/GenBank/DDBJ databases">
        <authorList>
            <person name="Fouks B."/>
        </authorList>
    </citation>
    <scope>NUCLEOTIDE SEQUENCE</scope>
    <source>
        <strain evidence="7">Stay&amp;Tobe</strain>
        <tissue evidence="7">Testes</tissue>
    </source>
</reference>
<evidence type="ECO:0000313" key="7">
    <source>
        <dbReference type="EMBL" id="KAJ9594197.1"/>
    </source>
</evidence>